<dbReference type="AlphaFoldDB" id="A0A1N6SWE8"/>
<name>A0A1N6SWE8_9SPIO</name>
<keyword evidence="2" id="KW-0560">Oxidoreductase</keyword>
<proteinExistence type="inferred from homology"/>
<dbReference type="InterPro" id="IPR002347">
    <property type="entry name" value="SDR_fam"/>
</dbReference>
<dbReference type="STRING" id="159291.SAMN05920897_10928"/>
<accession>A0A1N6SWE8</accession>
<dbReference type="Pfam" id="PF00106">
    <property type="entry name" value="adh_short"/>
    <property type="match status" value="1"/>
</dbReference>
<evidence type="ECO:0000256" key="3">
    <source>
        <dbReference type="RuleBase" id="RU000363"/>
    </source>
</evidence>
<sequence>MQKNRALSGLRDRVCVVTGSSRGIGRETARFLLAQGAKVVLNGRTREALAETEALLQADIPRTGGSSPERRLLAVAADVSTEEGARFLVEETLKVFGRLDYLINNAGVSMRGAIEDLREPALDRLYRGNLLSAVLPTVAALPELKKTGGTVLFVSTVGALWGFPGISIYSATKAAVERFCQSLDAEYRSAGVKSRLVFLGFVENDPHKETLAADGTSFRHNRKAQQTQQEAARAIVSALTGSRQRVITIPAGRALSWAKRCTPSLVARILARNRKSFHRVTKNS</sequence>
<dbReference type="PANTHER" id="PTHR44196">
    <property type="entry name" value="DEHYDROGENASE/REDUCTASE SDR FAMILY MEMBER 7B"/>
    <property type="match status" value="1"/>
</dbReference>
<dbReference type="SMART" id="SM00822">
    <property type="entry name" value="PKS_KR"/>
    <property type="match status" value="1"/>
</dbReference>
<organism evidence="5 6">
    <name type="scientific">Alkalispirochaeta americana</name>
    <dbReference type="NCBI Taxonomy" id="159291"/>
    <lineage>
        <taxon>Bacteria</taxon>
        <taxon>Pseudomonadati</taxon>
        <taxon>Spirochaetota</taxon>
        <taxon>Spirochaetia</taxon>
        <taxon>Spirochaetales</taxon>
        <taxon>Spirochaetaceae</taxon>
        <taxon>Alkalispirochaeta</taxon>
    </lineage>
</organism>
<dbReference type="PANTHER" id="PTHR44196:SF1">
    <property type="entry name" value="DEHYDROGENASE_REDUCTASE SDR FAMILY MEMBER 7B"/>
    <property type="match status" value="1"/>
</dbReference>
<dbReference type="Proteomes" id="UP000186400">
    <property type="component" value="Unassembled WGS sequence"/>
</dbReference>
<dbReference type="Gene3D" id="3.40.50.720">
    <property type="entry name" value="NAD(P)-binding Rossmann-like Domain"/>
    <property type="match status" value="1"/>
</dbReference>
<dbReference type="PRINTS" id="PR00080">
    <property type="entry name" value="SDRFAMILY"/>
</dbReference>
<dbReference type="RefSeq" id="WP_076488748.1">
    <property type="nucleotide sequence ID" value="NZ_FTMS01000009.1"/>
</dbReference>
<dbReference type="GO" id="GO:0016491">
    <property type="term" value="F:oxidoreductase activity"/>
    <property type="evidence" value="ECO:0007669"/>
    <property type="project" value="UniProtKB-KW"/>
</dbReference>
<evidence type="ECO:0000256" key="2">
    <source>
        <dbReference type="ARBA" id="ARBA00023002"/>
    </source>
</evidence>
<gene>
    <name evidence="5" type="ORF">SAMN05920897_10928</name>
</gene>
<dbReference type="InterPro" id="IPR057326">
    <property type="entry name" value="KR_dom"/>
</dbReference>
<protein>
    <submittedName>
        <fullName evidence="5">Short-chain dehydrogenase</fullName>
    </submittedName>
</protein>
<comment type="similarity">
    <text evidence="1 3">Belongs to the short-chain dehydrogenases/reductases (SDR) family.</text>
</comment>
<evidence type="ECO:0000259" key="4">
    <source>
        <dbReference type="SMART" id="SM00822"/>
    </source>
</evidence>
<dbReference type="EMBL" id="FTMS01000009">
    <property type="protein sequence ID" value="SIQ45429.1"/>
    <property type="molecule type" value="Genomic_DNA"/>
</dbReference>
<evidence type="ECO:0000313" key="5">
    <source>
        <dbReference type="EMBL" id="SIQ45429.1"/>
    </source>
</evidence>
<dbReference type="SUPFAM" id="SSF51735">
    <property type="entry name" value="NAD(P)-binding Rossmann-fold domains"/>
    <property type="match status" value="1"/>
</dbReference>
<evidence type="ECO:0000313" key="6">
    <source>
        <dbReference type="Proteomes" id="UP000186400"/>
    </source>
</evidence>
<keyword evidence="6" id="KW-1185">Reference proteome</keyword>
<reference evidence="6" key="1">
    <citation type="submission" date="2017-01" db="EMBL/GenBank/DDBJ databases">
        <authorList>
            <person name="Varghese N."/>
            <person name="Submissions S."/>
        </authorList>
    </citation>
    <scope>NUCLEOTIDE SEQUENCE [LARGE SCALE GENOMIC DNA]</scope>
    <source>
        <strain evidence="6">ASpG1</strain>
    </source>
</reference>
<feature type="domain" description="Ketoreductase" evidence="4">
    <location>
        <begin position="13"/>
        <end position="195"/>
    </location>
</feature>
<evidence type="ECO:0000256" key="1">
    <source>
        <dbReference type="ARBA" id="ARBA00006484"/>
    </source>
</evidence>
<dbReference type="GO" id="GO:0016020">
    <property type="term" value="C:membrane"/>
    <property type="evidence" value="ECO:0007669"/>
    <property type="project" value="TreeGrafter"/>
</dbReference>
<dbReference type="PRINTS" id="PR00081">
    <property type="entry name" value="GDHRDH"/>
</dbReference>
<dbReference type="CDD" id="cd05233">
    <property type="entry name" value="SDR_c"/>
    <property type="match status" value="1"/>
</dbReference>
<dbReference type="InterPro" id="IPR036291">
    <property type="entry name" value="NAD(P)-bd_dom_sf"/>
</dbReference>